<evidence type="ECO:0000313" key="2">
    <source>
        <dbReference type="Proteomes" id="UP000277498"/>
    </source>
</evidence>
<dbReference type="AlphaFoldDB" id="A0A3P5WZW9"/>
<sequence length="143" mass="15531">MSDMTLAPADIALLTRLADVLIPGTADMPAVGEIADYADLLRRAVAACGYAAADLRAAIDMIPAEVDWEGAKAFSEARPGSFRILGVIVSAAYYMARPVLDRLKFPDDRRHPAADDEFANEYMTGILDPVTERGPVYRDTRQA</sequence>
<gene>
    <name evidence="1" type="ORF">XINFAN_02232</name>
</gene>
<evidence type="ECO:0000313" key="1">
    <source>
        <dbReference type="EMBL" id="VDC28666.1"/>
    </source>
</evidence>
<proteinExistence type="predicted"/>
<accession>A0A3P5WZW9</accession>
<organism evidence="1 2">
    <name type="scientific">Pseudogemmobacter humi</name>
    <dbReference type="NCBI Taxonomy" id="2483812"/>
    <lineage>
        <taxon>Bacteria</taxon>
        <taxon>Pseudomonadati</taxon>
        <taxon>Pseudomonadota</taxon>
        <taxon>Alphaproteobacteria</taxon>
        <taxon>Rhodobacterales</taxon>
        <taxon>Paracoccaceae</taxon>
        <taxon>Pseudogemmobacter</taxon>
    </lineage>
</organism>
<protein>
    <submittedName>
        <fullName evidence="1">Uncharacterized protein</fullName>
    </submittedName>
</protein>
<dbReference type="RefSeq" id="WP_124086979.1">
    <property type="nucleotide sequence ID" value="NZ_UXAW01000070.1"/>
</dbReference>
<keyword evidence="2" id="KW-1185">Reference proteome</keyword>
<name>A0A3P5WZW9_9RHOB</name>
<reference evidence="1 2" key="1">
    <citation type="submission" date="2018-11" db="EMBL/GenBank/DDBJ databases">
        <authorList>
            <person name="Criscuolo A."/>
        </authorList>
    </citation>
    <scope>NUCLEOTIDE SEQUENCE [LARGE SCALE GENOMIC DNA]</scope>
    <source>
        <strain evidence="1">ACIP111625</strain>
    </source>
</reference>
<dbReference type="EMBL" id="UXAW01000070">
    <property type="protein sequence ID" value="VDC28666.1"/>
    <property type="molecule type" value="Genomic_DNA"/>
</dbReference>
<dbReference type="Proteomes" id="UP000277498">
    <property type="component" value="Unassembled WGS sequence"/>
</dbReference>
<dbReference type="OrthoDB" id="8447184at2"/>